<name>A0A4R8CLI8_9ACTN</name>
<dbReference type="EMBL" id="SODP01000001">
    <property type="protein sequence ID" value="TDW76898.1"/>
    <property type="molecule type" value="Genomic_DNA"/>
</dbReference>
<dbReference type="Gene3D" id="1.25.10.10">
    <property type="entry name" value="Leucine-rich Repeat Variant"/>
    <property type="match status" value="1"/>
</dbReference>
<proteinExistence type="predicted"/>
<organism evidence="1 2">
    <name type="scientific">Kribbella pratensis</name>
    <dbReference type="NCBI Taxonomy" id="2512112"/>
    <lineage>
        <taxon>Bacteria</taxon>
        <taxon>Bacillati</taxon>
        <taxon>Actinomycetota</taxon>
        <taxon>Actinomycetes</taxon>
        <taxon>Propionibacteriales</taxon>
        <taxon>Kribbellaceae</taxon>
        <taxon>Kribbella</taxon>
    </lineage>
</organism>
<dbReference type="RefSeq" id="WP_134100632.1">
    <property type="nucleotide sequence ID" value="NZ_SODP01000001.1"/>
</dbReference>
<accession>A0A4R8CLI8</accession>
<keyword evidence="2" id="KW-1185">Reference proteome</keyword>
<evidence type="ECO:0000313" key="2">
    <source>
        <dbReference type="Proteomes" id="UP000295146"/>
    </source>
</evidence>
<dbReference type="InterPro" id="IPR016024">
    <property type="entry name" value="ARM-type_fold"/>
</dbReference>
<dbReference type="Proteomes" id="UP000295146">
    <property type="component" value="Unassembled WGS sequence"/>
</dbReference>
<protein>
    <recommendedName>
        <fullName evidence="3">HEAT repeat protein</fullName>
    </recommendedName>
</protein>
<dbReference type="SUPFAM" id="SSF48371">
    <property type="entry name" value="ARM repeat"/>
    <property type="match status" value="1"/>
</dbReference>
<gene>
    <name evidence="1" type="ORF">EV653_2059</name>
</gene>
<comment type="caution">
    <text evidence="1">The sequence shown here is derived from an EMBL/GenBank/DDBJ whole genome shotgun (WGS) entry which is preliminary data.</text>
</comment>
<dbReference type="OrthoDB" id="4338931at2"/>
<evidence type="ECO:0008006" key="3">
    <source>
        <dbReference type="Google" id="ProtNLM"/>
    </source>
</evidence>
<reference evidence="1 2" key="1">
    <citation type="submission" date="2019-03" db="EMBL/GenBank/DDBJ databases">
        <title>Genomic Encyclopedia of Type Strains, Phase III (KMG-III): the genomes of soil and plant-associated and newly described type strains.</title>
        <authorList>
            <person name="Whitman W."/>
        </authorList>
    </citation>
    <scope>NUCLEOTIDE SEQUENCE [LARGE SCALE GENOMIC DNA]</scope>
    <source>
        <strain evidence="1 2">VKM Ac-2573</strain>
    </source>
</reference>
<dbReference type="InterPro" id="IPR011989">
    <property type="entry name" value="ARM-like"/>
</dbReference>
<evidence type="ECO:0000313" key="1">
    <source>
        <dbReference type="EMBL" id="TDW76898.1"/>
    </source>
</evidence>
<sequence length="177" mass="19481">MTHYRSRRMVVKGDEAAVRAFADQHGWTIDASDPREISWAAGPGVSLQYIVDPLSLVEYVVLSGNEQSAVEQTTRIVADKAPIWTLDELLADVSDGPERAAAVARAGVGGPDEYDERFFACITTAMKDPDTAVREAALYATAYSAYPQYHDRLVEVAQTDPDPERQEDADLILESFD</sequence>
<dbReference type="AlphaFoldDB" id="A0A4R8CLI8"/>